<dbReference type="RefSeq" id="WP_242150172.1">
    <property type="nucleotide sequence ID" value="NZ_CP093379.1"/>
</dbReference>
<name>A0ABY3X0V1_9GAMM</name>
<dbReference type="EMBL" id="CP093379">
    <property type="protein sequence ID" value="UNM96488.1"/>
    <property type="molecule type" value="Genomic_DNA"/>
</dbReference>
<dbReference type="InterPro" id="IPR011009">
    <property type="entry name" value="Kinase-like_dom_sf"/>
</dbReference>
<evidence type="ECO:0000313" key="1">
    <source>
        <dbReference type="EMBL" id="UNM96488.1"/>
    </source>
</evidence>
<evidence type="ECO:0008006" key="3">
    <source>
        <dbReference type="Google" id="ProtNLM"/>
    </source>
</evidence>
<dbReference type="Pfam" id="PF04655">
    <property type="entry name" value="APH_6_hur"/>
    <property type="match status" value="1"/>
</dbReference>
<dbReference type="InterPro" id="IPR006748">
    <property type="entry name" value="NH2Glyco/OHUrea_AB-resist_kin"/>
</dbReference>
<proteinExistence type="predicted"/>
<sequence length="279" mass="31898">MKHDQEKLRRYLSLWELSAVEDPFYTATSLLQKVVDTKGRFCLLKITNNADEMRGIAQLEIWSKADNGASVKVFQTGHEAILLAYAKESRSLLPEALDEKGHISVSARMAKRLVMLHQSPPLSKFKDLIPLTIVFESSMLLETDSVLLQKAKLISQELLNAPVSHVSLHGDAHHGNFLYFSATDVRAIDSKGFYGEHYFDYLPLFINPDLGMMRVNIKLFEEKLVMLCHSDNDYGLERDRLIRWIYVGCALSAAWFLEDNMQEEAQQQLRLLAFIDSFL</sequence>
<organism evidence="1 2">
    <name type="scientific">Ignatzschineria rhizosphaerae</name>
    <dbReference type="NCBI Taxonomy" id="2923279"/>
    <lineage>
        <taxon>Bacteria</taxon>
        <taxon>Pseudomonadati</taxon>
        <taxon>Pseudomonadota</taxon>
        <taxon>Gammaproteobacteria</taxon>
        <taxon>Cardiobacteriales</taxon>
        <taxon>Ignatzschineriaceae</taxon>
        <taxon>Ignatzschineria</taxon>
    </lineage>
</organism>
<dbReference type="SUPFAM" id="SSF56112">
    <property type="entry name" value="Protein kinase-like (PK-like)"/>
    <property type="match status" value="1"/>
</dbReference>
<keyword evidence="2" id="KW-1185">Reference proteome</keyword>
<reference evidence="1 2" key="1">
    <citation type="submission" date="2022-03" db="EMBL/GenBank/DDBJ databases">
        <title>Ignatzschineria rhizosphaerae HR5S32.</title>
        <authorList>
            <person name="Sun J.Q."/>
            <person name="Feng J.Y."/>
        </authorList>
    </citation>
    <scope>NUCLEOTIDE SEQUENCE [LARGE SCALE GENOMIC DNA]</scope>
    <source>
        <strain evidence="1 2">HR5S32</strain>
    </source>
</reference>
<evidence type="ECO:0000313" key="2">
    <source>
        <dbReference type="Proteomes" id="UP000829542"/>
    </source>
</evidence>
<accession>A0ABY3X0V1</accession>
<gene>
    <name evidence="1" type="ORF">MMG00_01060</name>
</gene>
<protein>
    <recommendedName>
        <fullName evidence="3">Aminoglycoside/hydroxyurea antibiotic resistance kinase</fullName>
    </recommendedName>
</protein>
<dbReference type="Proteomes" id="UP000829542">
    <property type="component" value="Chromosome"/>
</dbReference>